<dbReference type="RefSeq" id="WP_069848648.1">
    <property type="nucleotide sequence ID" value="NZ_CP014859.1"/>
</dbReference>
<organism evidence="1 2">
    <name type="scientific">Actinoalloteichus hymeniacidonis</name>
    <dbReference type="NCBI Taxonomy" id="340345"/>
    <lineage>
        <taxon>Bacteria</taxon>
        <taxon>Bacillati</taxon>
        <taxon>Actinomycetota</taxon>
        <taxon>Actinomycetes</taxon>
        <taxon>Pseudonocardiales</taxon>
        <taxon>Pseudonocardiaceae</taxon>
        <taxon>Actinoalloteichus</taxon>
    </lineage>
</organism>
<reference evidence="2" key="1">
    <citation type="submission" date="2016-03" db="EMBL/GenBank/DDBJ databases">
        <title>Complete genome sequence of the type strain Actinoalloteichus hymeniacidonis DSM 45092.</title>
        <authorList>
            <person name="Schaffert L."/>
            <person name="Albersmeier A."/>
            <person name="Winkler A."/>
            <person name="Kalinowski J."/>
            <person name="Zotchev S."/>
            <person name="Ruckert C."/>
        </authorList>
    </citation>
    <scope>NUCLEOTIDE SEQUENCE [LARGE SCALE GENOMIC DNA]</scope>
    <source>
        <strain evidence="2">HPA177(T) (DSM 45092(T))</strain>
    </source>
</reference>
<dbReference type="Proteomes" id="UP000095210">
    <property type="component" value="Chromosome"/>
</dbReference>
<dbReference type="EMBL" id="CP014859">
    <property type="protein sequence ID" value="AOS63041.1"/>
    <property type="molecule type" value="Genomic_DNA"/>
</dbReference>
<evidence type="ECO:0000313" key="1">
    <source>
        <dbReference type="EMBL" id="AOS63041.1"/>
    </source>
</evidence>
<dbReference type="AlphaFoldDB" id="A0AAC9HPK4"/>
<name>A0AAC9HPK4_9PSEU</name>
<dbReference type="KEGG" id="ahm:TL08_11135"/>
<protein>
    <submittedName>
        <fullName evidence="1">Uncharacterized protein</fullName>
    </submittedName>
</protein>
<proteinExistence type="predicted"/>
<gene>
    <name evidence="1" type="ORF">TL08_11135</name>
</gene>
<keyword evidence="2" id="KW-1185">Reference proteome</keyword>
<evidence type="ECO:0000313" key="2">
    <source>
        <dbReference type="Proteomes" id="UP000095210"/>
    </source>
</evidence>
<accession>A0AAC9HPK4</accession>
<sequence length="78" mass="8615">MFAWFVRSVAEGDTHLSTANWSGLGTVRPICDPSRPFYPANAFGVAIRDCYYDDQRCPSCLMVAATTASTRRPLAVVR</sequence>